<dbReference type="OrthoDB" id="8369899at2"/>
<dbReference type="PANTHER" id="PTHR33755:SF6">
    <property type="entry name" value="PLASMID STABILIZATION SYSTEM PROTEIN"/>
    <property type="match status" value="1"/>
</dbReference>
<dbReference type="RefSeq" id="WP_067455551.1">
    <property type="nucleotide sequence ID" value="NZ_LVVY01000083.1"/>
</dbReference>
<accession>A0A178HZK6</accession>
<dbReference type="InterPro" id="IPR051803">
    <property type="entry name" value="TA_system_RelE-like_toxin"/>
</dbReference>
<evidence type="ECO:0000313" key="4">
    <source>
        <dbReference type="Proteomes" id="UP000078389"/>
    </source>
</evidence>
<dbReference type="AlphaFoldDB" id="A0A178HZK6"/>
<proteinExistence type="inferred from homology"/>
<dbReference type="InterPro" id="IPR035093">
    <property type="entry name" value="RelE/ParE_toxin_dom_sf"/>
</dbReference>
<gene>
    <name evidence="3" type="ORF">A3840_09740</name>
</gene>
<comment type="similarity">
    <text evidence="1">Belongs to the RelE toxin family.</text>
</comment>
<evidence type="ECO:0000313" key="3">
    <source>
        <dbReference type="EMBL" id="OAM77476.1"/>
    </source>
</evidence>
<dbReference type="STRING" id="1770058.A3840_09740"/>
<name>A0A178HZK6_9HYPH</name>
<comment type="caution">
    <text evidence="3">The sequence shown here is derived from an EMBL/GenBank/DDBJ whole genome shotgun (WGS) entry which is preliminary data.</text>
</comment>
<sequence length="99" mass="11166">MPLKIKRLPLARADRLDIWLHIAADNISAADRLTDRLDEIVHRLSEFPEAGPSRPELGAGIRLYPVDNFLIFYRVAGDAIEIVRILHAARDITPDLLSD</sequence>
<evidence type="ECO:0000256" key="1">
    <source>
        <dbReference type="ARBA" id="ARBA00006226"/>
    </source>
</evidence>
<organism evidence="3 4">
    <name type="scientific">Devosia elaeis</name>
    <dbReference type="NCBI Taxonomy" id="1770058"/>
    <lineage>
        <taxon>Bacteria</taxon>
        <taxon>Pseudomonadati</taxon>
        <taxon>Pseudomonadota</taxon>
        <taxon>Alphaproteobacteria</taxon>
        <taxon>Hyphomicrobiales</taxon>
        <taxon>Devosiaceae</taxon>
        <taxon>Devosia</taxon>
    </lineage>
</organism>
<dbReference type="EMBL" id="LVVY01000083">
    <property type="protein sequence ID" value="OAM77476.1"/>
    <property type="molecule type" value="Genomic_DNA"/>
</dbReference>
<dbReference type="Pfam" id="PF05016">
    <property type="entry name" value="ParE_toxin"/>
    <property type="match status" value="1"/>
</dbReference>
<dbReference type="PANTHER" id="PTHR33755">
    <property type="entry name" value="TOXIN PARE1-RELATED"/>
    <property type="match status" value="1"/>
</dbReference>
<dbReference type="Proteomes" id="UP000078389">
    <property type="component" value="Unassembled WGS sequence"/>
</dbReference>
<keyword evidence="4" id="KW-1185">Reference proteome</keyword>
<keyword evidence="2" id="KW-1277">Toxin-antitoxin system</keyword>
<dbReference type="InterPro" id="IPR007712">
    <property type="entry name" value="RelE/ParE_toxin"/>
</dbReference>
<evidence type="ECO:0000256" key="2">
    <source>
        <dbReference type="ARBA" id="ARBA00022649"/>
    </source>
</evidence>
<protein>
    <recommendedName>
        <fullName evidence="5">Plasmid stabilization protein</fullName>
    </recommendedName>
</protein>
<reference evidence="3 4" key="1">
    <citation type="submission" date="2016-03" db="EMBL/GenBank/DDBJ databases">
        <title>Genome sequencing of Devosia sp. S37.</title>
        <authorList>
            <person name="Mohd Nor M."/>
        </authorList>
    </citation>
    <scope>NUCLEOTIDE SEQUENCE [LARGE SCALE GENOMIC DNA]</scope>
    <source>
        <strain evidence="3 4">S37</strain>
    </source>
</reference>
<dbReference type="Gene3D" id="3.30.2310.20">
    <property type="entry name" value="RelE-like"/>
    <property type="match status" value="1"/>
</dbReference>
<evidence type="ECO:0008006" key="5">
    <source>
        <dbReference type="Google" id="ProtNLM"/>
    </source>
</evidence>